<dbReference type="InterPro" id="IPR004368">
    <property type="entry name" value="TIF_IF1"/>
</dbReference>
<dbReference type="CDD" id="cd04451">
    <property type="entry name" value="S1_IF1"/>
    <property type="match status" value="1"/>
</dbReference>
<dbReference type="EMBL" id="CP027668">
    <property type="protein sequence ID" value="AVO47314.1"/>
    <property type="molecule type" value="Genomic_DNA"/>
</dbReference>
<dbReference type="GO" id="GO:0043022">
    <property type="term" value="F:ribosome binding"/>
    <property type="evidence" value="ECO:0007669"/>
    <property type="project" value="UniProtKB-UniRule"/>
</dbReference>
<accession>A0A2S0NGL0</accession>
<feature type="domain" description="S1-like" evidence="7">
    <location>
        <begin position="1"/>
        <end position="72"/>
    </location>
</feature>
<dbReference type="InterPro" id="IPR006196">
    <property type="entry name" value="RNA-binding_domain_S1_IF1"/>
</dbReference>
<dbReference type="HAMAP" id="MF_00075">
    <property type="entry name" value="IF_1"/>
    <property type="match status" value="1"/>
</dbReference>
<evidence type="ECO:0000256" key="4">
    <source>
        <dbReference type="HAMAP-Rule" id="MF_00075"/>
    </source>
</evidence>
<dbReference type="InterPro" id="IPR003029">
    <property type="entry name" value="S1_domain"/>
</dbReference>
<protein>
    <recommendedName>
        <fullName evidence="4 5">Translation initiation factor IF-1</fullName>
    </recommendedName>
</protein>
<dbReference type="RefSeq" id="WP_106750684.1">
    <property type="nucleotide sequence ID" value="NZ_CP027668.1"/>
</dbReference>
<evidence type="ECO:0000256" key="3">
    <source>
        <dbReference type="ARBA" id="ARBA00022917"/>
    </source>
</evidence>
<feature type="region of interest" description="Disordered" evidence="6">
    <location>
        <begin position="69"/>
        <end position="94"/>
    </location>
</feature>
<evidence type="ECO:0000256" key="2">
    <source>
        <dbReference type="ARBA" id="ARBA00022540"/>
    </source>
</evidence>
<dbReference type="AlphaFoldDB" id="A0A2S0NGL0"/>
<dbReference type="Pfam" id="PF01176">
    <property type="entry name" value="eIF-1a"/>
    <property type="match status" value="1"/>
</dbReference>
<dbReference type="Proteomes" id="UP000237889">
    <property type="component" value="Chromosome"/>
</dbReference>
<comment type="similarity">
    <text evidence="1 4">Belongs to the IF-1 family.</text>
</comment>
<dbReference type="InterPro" id="IPR012340">
    <property type="entry name" value="NA-bd_OB-fold"/>
</dbReference>
<keyword evidence="2 4" id="KW-0396">Initiation factor</keyword>
<dbReference type="SUPFAM" id="SSF50249">
    <property type="entry name" value="Nucleic acid-binding proteins"/>
    <property type="match status" value="1"/>
</dbReference>
<evidence type="ECO:0000256" key="6">
    <source>
        <dbReference type="SAM" id="MobiDB-lite"/>
    </source>
</evidence>
<dbReference type="GO" id="GO:0019843">
    <property type="term" value="F:rRNA binding"/>
    <property type="evidence" value="ECO:0007669"/>
    <property type="project" value="UniProtKB-UniRule"/>
</dbReference>
<name>A0A2S0NGL0_9HYPH</name>
<comment type="subcellular location">
    <subcellularLocation>
        <location evidence="4">Cytoplasm</location>
    </subcellularLocation>
</comment>
<keyword evidence="3 4" id="KW-0648">Protein biosynthesis</keyword>
<keyword evidence="4" id="KW-0963">Cytoplasm</keyword>
<evidence type="ECO:0000256" key="1">
    <source>
        <dbReference type="ARBA" id="ARBA00010939"/>
    </source>
</evidence>
<evidence type="ECO:0000313" key="9">
    <source>
        <dbReference type="Proteomes" id="UP000237889"/>
    </source>
</evidence>
<gene>
    <name evidence="4" type="primary">infA</name>
    <name evidence="8" type="ORF">C6569_20960</name>
</gene>
<comment type="function">
    <text evidence="4">One of the essential components for the initiation of protein synthesis. Stabilizes the binding of IF-2 and IF-3 on the 30S subunit to which N-formylmethionyl-tRNA(fMet) subsequently binds. Helps modulate mRNA selection, yielding the 30S pre-initiation complex (PIC). Upon addition of the 50S ribosomal subunit IF-1, IF-2 and IF-3 are released leaving the mature 70S translation initiation complex.</text>
</comment>
<dbReference type="Gene3D" id="2.40.50.140">
    <property type="entry name" value="Nucleic acid-binding proteins"/>
    <property type="match status" value="1"/>
</dbReference>
<reference evidence="8 9" key="1">
    <citation type="submission" date="2018-03" db="EMBL/GenBank/DDBJ databases">
        <title>Genome sequencing of Phreatobacter sp.</title>
        <authorList>
            <person name="Kim S.-J."/>
            <person name="Heo J."/>
            <person name="Kwon S.-W."/>
        </authorList>
    </citation>
    <scope>NUCLEOTIDE SEQUENCE [LARGE SCALE GENOMIC DNA]</scope>
    <source>
        <strain evidence="8 9">S-12</strain>
    </source>
</reference>
<dbReference type="PROSITE" id="PS50832">
    <property type="entry name" value="S1_IF1_TYPE"/>
    <property type="match status" value="1"/>
</dbReference>
<dbReference type="GO" id="GO:0003743">
    <property type="term" value="F:translation initiation factor activity"/>
    <property type="evidence" value="ECO:0007669"/>
    <property type="project" value="UniProtKB-UniRule"/>
</dbReference>
<comment type="subunit">
    <text evidence="4">Component of the 30S ribosomal translation pre-initiation complex which assembles on the 30S ribosome in the order IF-2 and IF-3, IF-1 and N-formylmethionyl-tRNA(fMet); mRNA recruitment can occur at any time during PIC assembly.</text>
</comment>
<evidence type="ECO:0000313" key="8">
    <source>
        <dbReference type="EMBL" id="AVO47314.1"/>
    </source>
</evidence>
<dbReference type="PANTHER" id="PTHR33370">
    <property type="entry name" value="TRANSLATION INITIATION FACTOR IF-1, CHLOROPLASTIC"/>
    <property type="match status" value="1"/>
</dbReference>
<organism evidence="8 9">
    <name type="scientific">Phreatobacter cathodiphilus</name>
    <dbReference type="NCBI Taxonomy" id="1868589"/>
    <lineage>
        <taxon>Bacteria</taxon>
        <taxon>Pseudomonadati</taxon>
        <taxon>Pseudomonadota</taxon>
        <taxon>Alphaproteobacteria</taxon>
        <taxon>Hyphomicrobiales</taxon>
        <taxon>Phreatobacteraceae</taxon>
        <taxon>Phreatobacter</taxon>
    </lineage>
</organism>
<dbReference type="KEGG" id="phr:C6569_20960"/>
<dbReference type="SMART" id="SM00316">
    <property type="entry name" value="S1"/>
    <property type="match status" value="1"/>
</dbReference>
<dbReference type="PANTHER" id="PTHR33370:SF1">
    <property type="entry name" value="TRANSLATION INITIATION FACTOR IF-1, CHLOROPLASTIC"/>
    <property type="match status" value="1"/>
</dbReference>
<proteinExistence type="inferred from homology"/>
<evidence type="ECO:0000259" key="7">
    <source>
        <dbReference type="PROSITE" id="PS50832"/>
    </source>
</evidence>
<evidence type="ECO:0000256" key="5">
    <source>
        <dbReference type="NCBIfam" id="TIGR00008"/>
    </source>
</evidence>
<keyword evidence="9" id="KW-1185">Reference proteome</keyword>
<dbReference type="GO" id="GO:0005829">
    <property type="term" value="C:cytosol"/>
    <property type="evidence" value="ECO:0007669"/>
    <property type="project" value="TreeGrafter"/>
</dbReference>
<keyword evidence="4" id="KW-0694">RNA-binding</keyword>
<dbReference type="FunFam" id="2.40.50.140:FF:000002">
    <property type="entry name" value="Translation initiation factor IF-1"/>
    <property type="match status" value="1"/>
</dbReference>
<sequence>MAKEDVLNFEGKVTEVMPDARFRVELDNGHMVVVYTAGKMKKNRIKTLVGDRVTVEMTPYDLDKGRLVFRHKGDAPPPGPRPGGARPGGPQRRR</sequence>
<keyword evidence="4" id="KW-0699">rRNA-binding</keyword>
<dbReference type="NCBIfam" id="TIGR00008">
    <property type="entry name" value="infA"/>
    <property type="match status" value="1"/>
</dbReference>
<dbReference type="OrthoDB" id="9803250at2"/>